<feature type="domain" description="CobB/CobQ-like glutamine amidotransferase" evidence="3">
    <location>
        <begin position="4"/>
        <end position="197"/>
    </location>
</feature>
<dbReference type="Gene3D" id="3.40.50.880">
    <property type="match status" value="1"/>
</dbReference>
<dbReference type="UniPathway" id="UPA00219"/>
<dbReference type="SUPFAM" id="SSF52317">
    <property type="entry name" value="Class I glutamine amidotransferase-like"/>
    <property type="match status" value="1"/>
</dbReference>
<keyword evidence="2" id="KW-0378">Hydrolase</keyword>
<dbReference type="EC" id="6.3.5.13" evidence="2"/>
<sequence length="252" mass="28532">MKLTIGHLYPDFLNLYGDRGNIQCLKKRCQWRGIEAEVQAFENDDEIDFSKLDIVLLGGGSDREQMLVCEKLKKIRENFRAYVEDDGVVIAVCGGYQLLGNYYATKDGRIEGLGIVDMDTEQGTGYRLIDNIVLESELFSMPVVGFENHGGRTDIKQNKPLGKVIYGSGNNGESGYEGVVYKNVIGTYIHGPLLPKNPQVADYLITRALERKYHKKIELQPLEDVEEKEANAYIYNRFKGKVSRPQNQEQLV</sequence>
<dbReference type="RefSeq" id="WP_006863959.1">
    <property type="nucleotide sequence ID" value="NZ_ACCL02000024.1"/>
</dbReference>
<comment type="catalytic activity">
    <reaction evidence="2">
        <text>beta-D-GlcNAc-(1-&gt;4)-Mur2Ac(oyl-L-Ala-gamma-D-Glu-L-Lys-D-Ala-D-Ala)-di-trans,octa-cis-undecaprenyl diphosphate + L-glutamine + ATP + H2O = beta-D-GlcNAc-(1-&gt;4)-Mur2Ac(oyl-L-Ala-D-isoglutaminyl-L-Lys-D-Ala-D-Ala)-di-trans,octa-cis-undecaprenyl diphosphate + L-glutamate + ADP + phosphate + H(+)</text>
        <dbReference type="Rhea" id="RHEA:57928"/>
        <dbReference type="ChEBI" id="CHEBI:15377"/>
        <dbReference type="ChEBI" id="CHEBI:15378"/>
        <dbReference type="ChEBI" id="CHEBI:29985"/>
        <dbReference type="ChEBI" id="CHEBI:30616"/>
        <dbReference type="ChEBI" id="CHEBI:43474"/>
        <dbReference type="ChEBI" id="CHEBI:58359"/>
        <dbReference type="ChEBI" id="CHEBI:60033"/>
        <dbReference type="ChEBI" id="CHEBI:62233"/>
        <dbReference type="ChEBI" id="CHEBI:456216"/>
        <dbReference type="EC" id="6.3.5.13"/>
    </reaction>
</comment>
<dbReference type="GO" id="GO:0009236">
    <property type="term" value="P:cobalamin biosynthetic process"/>
    <property type="evidence" value="ECO:0007669"/>
    <property type="project" value="InterPro"/>
</dbReference>
<comment type="subunit">
    <text evidence="2">Forms a heterodimer with MurT.</text>
</comment>
<dbReference type="GO" id="GO:0140282">
    <property type="term" value="F:carbon-nitrogen ligase activity on lipid II"/>
    <property type="evidence" value="ECO:0007669"/>
    <property type="project" value="UniProtKB-UniRule"/>
</dbReference>
<proteinExistence type="inferred from homology"/>
<dbReference type="GO" id="GO:0004359">
    <property type="term" value="F:glutaminase activity"/>
    <property type="evidence" value="ECO:0007669"/>
    <property type="project" value="UniProtKB-UniRule"/>
</dbReference>
<comment type="caution">
    <text evidence="4">The sequence shown here is derived from an EMBL/GenBank/DDBJ whole genome shotgun (WGS) entry which is preliminary data.</text>
</comment>
<dbReference type="InterPro" id="IPR011698">
    <property type="entry name" value="GATase_3"/>
</dbReference>
<dbReference type="PANTHER" id="PTHR21343">
    <property type="entry name" value="DETHIOBIOTIN SYNTHETASE"/>
    <property type="match status" value="1"/>
</dbReference>
<evidence type="ECO:0000259" key="3">
    <source>
        <dbReference type="Pfam" id="PF07685"/>
    </source>
</evidence>
<organism evidence="4 5">
    <name type="scientific">Marvinbryantia formatexigens DSM 14469</name>
    <dbReference type="NCBI Taxonomy" id="478749"/>
    <lineage>
        <taxon>Bacteria</taxon>
        <taxon>Bacillati</taxon>
        <taxon>Bacillota</taxon>
        <taxon>Clostridia</taxon>
        <taxon>Lachnospirales</taxon>
        <taxon>Lachnospiraceae</taxon>
        <taxon>Marvinbryantia</taxon>
    </lineage>
</organism>
<dbReference type="PROSITE" id="PS51274">
    <property type="entry name" value="GATASE_COBBQ"/>
    <property type="match status" value="1"/>
</dbReference>
<keyword evidence="1 2" id="KW-0315">Glutamine amidotransferase</keyword>
<evidence type="ECO:0000313" key="5">
    <source>
        <dbReference type="Proteomes" id="UP000005561"/>
    </source>
</evidence>
<gene>
    <name evidence="2" type="primary">gatD</name>
    <name evidence="4" type="ORF">BRYFOR_09198</name>
</gene>
<name>C6LKL0_9FIRM</name>
<keyword evidence="2" id="KW-0573">Peptidoglycan synthesis</keyword>
<dbReference type="OrthoDB" id="9782045at2"/>
<comment type="similarity">
    <text evidence="2">Belongs to the CobB/CobQ family. GatD subfamily.</text>
</comment>
<comment type="pathway">
    <text evidence="2">Cell wall biogenesis; peptidoglycan biosynthesis.</text>
</comment>
<dbReference type="STRING" id="168384.SAMN05660368_03476"/>
<comment type="catalytic activity">
    <reaction evidence="2">
        <text>L-glutamine + H2O = L-glutamate + NH4(+)</text>
        <dbReference type="Rhea" id="RHEA:15889"/>
        <dbReference type="ChEBI" id="CHEBI:15377"/>
        <dbReference type="ChEBI" id="CHEBI:28938"/>
        <dbReference type="ChEBI" id="CHEBI:29985"/>
        <dbReference type="ChEBI" id="CHEBI:58359"/>
        <dbReference type="EC" id="3.5.1.2"/>
    </reaction>
</comment>
<keyword evidence="5" id="KW-1185">Reference proteome</keyword>
<evidence type="ECO:0000256" key="2">
    <source>
        <dbReference type="HAMAP-Rule" id="MF_02213"/>
    </source>
</evidence>
<comment type="function">
    <text evidence="2">The lipid II isoglutaminyl synthase complex catalyzes the formation of alpha-D-isoglutamine in the cell wall lipid II stem peptide. The GatD subunit catalyzes the hydrolysis of glutamine to glutamate and ammonia. The resulting ammonia molecule is channeled to the active site of MurT.</text>
</comment>
<dbReference type="EMBL" id="ACCL02000024">
    <property type="protein sequence ID" value="EET58909.1"/>
    <property type="molecule type" value="Genomic_DNA"/>
</dbReference>
<keyword evidence="2" id="KW-0436">Ligase</keyword>
<dbReference type="EC" id="3.5.1.2" evidence="2"/>
<dbReference type="Proteomes" id="UP000005561">
    <property type="component" value="Unassembled WGS sequence"/>
</dbReference>
<dbReference type="CDD" id="cd01750">
    <property type="entry name" value="GATase1_CobQ"/>
    <property type="match status" value="1"/>
</dbReference>
<keyword evidence="2" id="KW-0133">Cell shape</keyword>
<dbReference type="GO" id="GO:0071555">
    <property type="term" value="P:cell wall organization"/>
    <property type="evidence" value="ECO:0007669"/>
    <property type="project" value="UniProtKB-KW"/>
</dbReference>
<protein>
    <recommendedName>
        <fullName evidence="2">Lipid II isoglutaminyl synthase (glutamine-hydrolyzing) subunit GatD</fullName>
        <ecNumber evidence="2">6.3.5.13</ecNumber>
    </recommendedName>
    <alternativeName>
        <fullName evidence="2">Lipid II isoglutaminyl synthase glutaminase subunit</fullName>
        <ecNumber evidence="2">3.5.1.2</ecNumber>
    </alternativeName>
</protein>
<dbReference type="GO" id="GO:0008360">
    <property type="term" value="P:regulation of cell shape"/>
    <property type="evidence" value="ECO:0007669"/>
    <property type="project" value="UniProtKB-KW"/>
</dbReference>
<feature type="binding site" evidence="2">
    <location>
        <position position="127"/>
    </location>
    <ligand>
        <name>substrate</name>
    </ligand>
</feature>
<dbReference type="InterPro" id="IPR033949">
    <property type="entry name" value="CobQ_GATase1"/>
</dbReference>
<dbReference type="AlphaFoldDB" id="C6LKL0"/>
<dbReference type="eggNOG" id="COG3442">
    <property type="taxonomic scope" value="Bacteria"/>
</dbReference>
<dbReference type="GO" id="GO:0009252">
    <property type="term" value="P:peptidoglycan biosynthetic process"/>
    <property type="evidence" value="ECO:0007669"/>
    <property type="project" value="UniProtKB-UniRule"/>
</dbReference>
<accession>C6LKL0</accession>
<dbReference type="HAMAP" id="MF_02213">
    <property type="entry name" value="Lipid_II_synth_GatD"/>
    <property type="match status" value="1"/>
</dbReference>
<keyword evidence="2" id="KW-0961">Cell wall biogenesis/degradation</keyword>
<dbReference type="InterPro" id="IPR043702">
    <property type="entry name" value="Lipid_II_synth_GatD"/>
</dbReference>
<dbReference type="PANTHER" id="PTHR21343:SF9">
    <property type="entry name" value="LIPID II ISOGLUTAMINYL SYNTHASE (GLUTAMINE-HYDROLYZING) SUBUNIT GATD"/>
    <property type="match status" value="1"/>
</dbReference>
<feature type="active site" evidence="2">
    <location>
        <position position="190"/>
    </location>
</feature>
<evidence type="ECO:0000256" key="1">
    <source>
        <dbReference type="ARBA" id="ARBA00022962"/>
    </source>
</evidence>
<evidence type="ECO:0000313" key="4">
    <source>
        <dbReference type="EMBL" id="EET58909.1"/>
    </source>
</evidence>
<reference evidence="4" key="1">
    <citation type="submission" date="2009-07" db="EMBL/GenBank/DDBJ databases">
        <authorList>
            <person name="Weinstock G."/>
            <person name="Sodergren E."/>
            <person name="Clifton S."/>
            <person name="Fulton L."/>
            <person name="Fulton B."/>
            <person name="Courtney L."/>
            <person name="Fronick C."/>
            <person name="Harrison M."/>
            <person name="Strong C."/>
            <person name="Farmer C."/>
            <person name="Delahaunty K."/>
            <person name="Markovic C."/>
            <person name="Hall O."/>
            <person name="Minx P."/>
            <person name="Tomlinson C."/>
            <person name="Mitreva M."/>
            <person name="Nelson J."/>
            <person name="Hou S."/>
            <person name="Wollam A."/>
            <person name="Pepin K.H."/>
            <person name="Johnson M."/>
            <person name="Bhonagiri V."/>
            <person name="Nash W.E."/>
            <person name="Warren W."/>
            <person name="Chinwalla A."/>
            <person name="Mardis E.R."/>
            <person name="Wilson R.K."/>
        </authorList>
    </citation>
    <scope>NUCLEOTIDE SEQUENCE [LARGE SCALE GENOMIC DNA]</scope>
    <source>
        <strain evidence="4">DSM 14469</strain>
    </source>
</reference>
<dbReference type="Pfam" id="PF07685">
    <property type="entry name" value="GATase_3"/>
    <property type="match status" value="1"/>
</dbReference>
<dbReference type="InterPro" id="IPR029062">
    <property type="entry name" value="Class_I_gatase-like"/>
</dbReference>
<feature type="active site" description="Nucleophile" evidence="2">
    <location>
        <position position="93"/>
    </location>
</feature>